<sequence length="995" mass="107751">MSSIPYIASPSAQHLLSPTHVHPSSPTKAYTPFLKATSKYEGWQDSLKSELPSPKDWHPRARSETEPKLRPQCPSYGGDRSRILNSSQQCLSNQGQGRPRLKTSTSNPALLVSFNREGFESLSQANISPGSRSRSIGPVRQGVPSWVARSRSSSTGQATGASKLKVLSKEAPALFQSASTHPPTSSEMKKSNSEPLIAHGQPEIFGLAPLLDPLPLPREPKAETVKPVLDYCWARTNEPLEVHPSSASSRRAFGVENEHFSSSVSLLDRSASDNALASLATKNSSATSTATASLVNTPEHSNLDYEPGWDPACSSVTSPKVKFITPSTQRATPSPRPTGMKGRAQRKRPLTAPDRGEERPSAAALQDLTLCSPGQSFFAQMNAPKGSPSSLFPDVPFRDLPKPLAQVRQNVIARSRTAMEPPSPPPNIPLPEPPQSHPPKSFKSSSRSGYEPPPSIPSTPSLPPMFQNEFMTELNETVSDTAMALSSSTQWAHARLHSFGNAYPGSDNGQPELSRGLPTNKPHVTNHCDPPQPPDIPLKTNSHGSFMKDSSGIEHETMMDEAEHEEDPSASTIVATRKPLSTPSPVVKSAMLYSADVEPSNLLLAAKAKLLSNGIEEELGPCLPPSPDEPTDQAGSRTTHDYLDISPRSPDEGPSRVLPCPAPQQPEIPSHTLPKSFMSRKVARPQTASDAIGKVGTLSNRNGERVNFPSAADINPHQLSRISTTWSASSSSRGLESSVASSKHDKKAAIILSQRLKRALSFHRNALGREGSTNGFMEDEVREKPFHQDRWAYKEGFKDSDLPAFTPTLSFFHQSSDKDRIEKRPTMASTLRDSQQGVSSIGTGRYIEEWASGQRSDRRSKNMSNSPPSLMSSRRGSSARELEDELHYFSQQTSSTVNGDGYEFERSLEREAGPGNSKFPSLNRSIGAGGGGGGPRSRFSTLSTESPLTPSLSIQSGDLSGSKRWNDGSGGLTWSSIFGKKKKEKKEKGKREGRS</sequence>
<name>A0ACD0NXS3_9BASI</name>
<dbReference type="Proteomes" id="UP000245626">
    <property type="component" value="Unassembled WGS sequence"/>
</dbReference>
<dbReference type="EMBL" id="KZ819919">
    <property type="protein sequence ID" value="PWN50556.1"/>
    <property type="molecule type" value="Genomic_DNA"/>
</dbReference>
<evidence type="ECO:0000313" key="2">
    <source>
        <dbReference type="Proteomes" id="UP000245626"/>
    </source>
</evidence>
<accession>A0ACD0NXS3</accession>
<proteinExistence type="predicted"/>
<protein>
    <submittedName>
        <fullName evidence="1">Uncharacterized protein</fullName>
    </submittedName>
</protein>
<reference evidence="1 2" key="1">
    <citation type="journal article" date="2018" name="Mol. Biol. Evol.">
        <title>Broad Genomic Sampling Reveals a Smut Pathogenic Ancestry of the Fungal Clade Ustilaginomycotina.</title>
        <authorList>
            <person name="Kijpornyongpan T."/>
            <person name="Mondo S.J."/>
            <person name="Barry K."/>
            <person name="Sandor L."/>
            <person name="Lee J."/>
            <person name="Lipzen A."/>
            <person name="Pangilinan J."/>
            <person name="LaButti K."/>
            <person name="Hainaut M."/>
            <person name="Henrissat B."/>
            <person name="Grigoriev I.V."/>
            <person name="Spatafora J.W."/>
            <person name="Aime M.C."/>
        </authorList>
    </citation>
    <scope>NUCLEOTIDE SEQUENCE [LARGE SCALE GENOMIC DNA]</scope>
    <source>
        <strain evidence="1 2">SA 807</strain>
    </source>
</reference>
<organism evidence="1 2">
    <name type="scientific">Violaceomyces palustris</name>
    <dbReference type="NCBI Taxonomy" id="1673888"/>
    <lineage>
        <taxon>Eukaryota</taxon>
        <taxon>Fungi</taxon>
        <taxon>Dikarya</taxon>
        <taxon>Basidiomycota</taxon>
        <taxon>Ustilaginomycotina</taxon>
        <taxon>Ustilaginomycetes</taxon>
        <taxon>Violaceomycetales</taxon>
        <taxon>Violaceomycetaceae</taxon>
        <taxon>Violaceomyces</taxon>
    </lineage>
</organism>
<gene>
    <name evidence="1" type="ORF">IE53DRAFT_88709</name>
</gene>
<keyword evidence="2" id="KW-1185">Reference proteome</keyword>
<evidence type="ECO:0000313" key="1">
    <source>
        <dbReference type="EMBL" id="PWN50556.1"/>
    </source>
</evidence>